<keyword evidence="2" id="KW-0560">Oxidoreductase</keyword>
<protein>
    <submittedName>
        <fullName evidence="5">SDR family NAD(P)-dependent oxidoreductase</fullName>
    </submittedName>
</protein>
<dbReference type="PANTHER" id="PTHR44196:SF1">
    <property type="entry name" value="DEHYDROGENASE_REDUCTASE SDR FAMILY MEMBER 7B"/>
    <property type="match status" value="1"/>
</dbReference>
<dbReference type="Proteomes" id="UP001055111">
    <property type="component" value="Unassembled WGS sequence"/>
</dbReference>
<evidence type="ECO:0000313" key="6">
    <source>
        <dbReference type="Proteomes" id="UP001055111"/>
    </source>
</evidence>
<keyword evidence="4" id="KW-0812">Transmembrane</keyword>
<dbReference type="InterPro" id="IPR002347">
    <property type="entry name" value="SDR_fam"/>
</dbReference>
<dbReference type="PRINTS" id="PR00080">
    <property type="entry name" value="SDRFAMILY"/>
</dbReference>
<evidence type="ECO:0000256" key="4">
    <source>
        <dbReference type="SAM" id="Phobius"/>
    </source>
</evidence>
<dbReference type="AlphaFoldDB" id="A0AA37IJQ9"/>
<dbReference type="PROSITE" id="PS00061">
    <property type="entry name" value="ADH_SHORT"/>
    <property type="match status" value="1"/>
</dbReference>
<name>A0AA37IJQ9_9BURK</name>
<dbReference type="Gene3D" id="3.40.50.720">
    <property type="entry name" value="NAD(P)-binding Rossmann-like Domain"/>
    <property type="match status" value="1"/>
</dbReference>
<comment type="similarity">
    <text evidence="1 3">Belongs to the short-chain dehydrogenases/reductases (SDR) family.</text>
</comment>
<evidence type="ECO:0000313" key="5">
    <source>
        <dbReference type="EMBL" id="GJH29994.1"/>
    </source>
</evidence>
<feature type="transmembrane region" description="Helical" evidence="4">
    <location>
        <begin position="148"/>
        <end position="169"/>
    </location>
</feature>
<dbReference type="GO" id="GO:0016491">
    <property type="term" value="F:oxidoreductase activity"/>
    <property type="evidence" value="ECO:0007669"/>
    <property type="project" value="UniProtKB-KW"/>
</dbReference>
<reference evidence="5" key="1">
    <citation type="submission" date="2022-09" db="EMBL/GenBank/DDBJ databases">
        <title>Isolation and characterization of 3-chlorobenzoate degrading bacteria from soils in Shizuoka.</title>
        <authorList>
            <person name="Ifat A."/>
            <person name="Ogawa N."/>
            <person name="Kimbara K."/>
            <person name="Moriuchi R."/>
            <person name="Dohra H."/>
            <person name="Shintani M."/>
        </authorList>
    </citation>
    <scope>NUCLEOTIDE SEQUENCE</scope>
    <source>
        <strain evidence="5">19CS4-2</strain>
    </source>
</reference>
<organism evidence="5 6">
    <name type="scientific">Caballeronia novacaledonica</name>
    <dbReference type="NCBI Taxonomy" id="1544861"/>
    <lineage>
        <taxon>Bacteria</taxon>
        <taxon>Pseudomonadati</taxon>
        <taxon>Pseudomonadota</taxon>
        <taxon>Betaproteobacteria</taxon>
        <taxon>Burkholderiales</taxon>
        <taxon>Burkholderiaceae</taxon>
        <taxon>Caballeronia</taxon>
    </lineage>
</organism>
<dbReference type="PRINTS" id="PR00081">
    <property type="entry name" value="GDHRDH"/>
</dbReference>
<dbReference type="InterPro" id="IPR020904">
    <property type="entry name" value="Sc_DH/Rdtase_CS"/>
</dbReference>
<dbReference type="RefSeq" id="WP_238217589.1">
    <property type="nucleotide sequence ID" value="NZ_BPUS01000029.1"/>
</dbReference>
<gene>
    <name evidence="5" type="ORF">CBA19CS42_35780</name>
</gene>
<sequence length="266" mass="27798">MHSTGTGTDLISTQKDIIMKLAHSVALVTGANRGIGRVFVEELLKRGASKVYITARDTSSLKAMLKDGDDRLIPMPLDVTDPDQVAAAAAIASDVTLLINNAGYAAFEGAISASDIDNARREMDVNYFGTLALTCAFAPVIAKSGGGALINMLSMLSLISLPVAATYSASKAASLSLTRSVRAELGAQGTQVVGVLAVQTETEMGAKLPEPRMTPQEVVTEALDAIETGVNDEIVAGDQTRAIYAAFTADPKGLQAKMSTRLPQRA</sequence>
<evidence type="ECO:0000256" key="3">
    <source>
        <dbReference type="RuleBase" id="RU000363"/>
    </source>
</evidence>
<comment type="caution">
    <text evidence="5">The sequence shown here is derived from an EMBL/GenBank/DDBJ whole genome shotgun (WGS) entry which is preliminary data.</text>
</comment>
<dbReference type="GO" id="GO:0016020">
    <property type="term" value="C:membrane"/>
    <property type="evidence" value="ECO:0007669"/>
    <property type="project" value="TreeGrafter"/>
</dbReference>
<keyword evidence="4" id="KW-0472">Membrane</keyword>
<feature type="transmembrane region" description="Helical" evidence="4">
    <location>
        <begin position="125"/>
        <end position="142"/>
    </location>
</feature>
<dbReference type="PANTHER" id="PTHR44196">
    <property type="entry name" value="DEHYDROGENASE/REDUCTASE SDR FAMILY MEMBER 7B"/>
    <property type="match status" value="1"/>
</dbReference>
<proteinExistence type="inferred from homology"/>
<keyword evidence="4" id="KW-1133">Transmembrane helix</keyword>
<dbReference type="EMBL" id="BPUS01000029">
    <property type="protein sequence ID" value="GJH29994.1"/>
    <property type="molecule type" value="Genomic_DNA"/>
</dbReference>
<dbReference type="InterPro" id="IPR036291">
    <property type="entry name" value="NAD(P)-bd_dom_sf"/>
</dbReference>
<dbReference type="SUPFAM" id="SSF51735">
    <property type="entry name" value="NAD(P)-binding Rossmann-fold domains"/>
    <property type="match status" value="1"/>
</dbReference>
<evidence type="ECO:0000256" key="2">
    <source>
        <dbReference type="ARBA" id="ARBA00023002"/>
    </source>
</evidence>
<evidence type="ECO:0000256" key="1">
    <source>
        <dbReference type="ARBA" id="ARBA00006484"/>
    </source>
</evidence>
<dbReference type="Pfam" id="PF00106">
    <property type="entry name" value="adh_short"/>
    <property type="match status" value="1"/>
</dbReference>
<accession>A0AA37IJQ9</accession>